<gene>
    <name evidence="6" type="ORF">ACFSYJ_24455</name>
</gene>
<evidence type="ECO:0000313" key="7">
    <source>
        <dbReference type="Proteomes" id="UP001597419"/>
    </source>
</evidence>
<evidence type="ECO:0000256" key="1">
    <source>
        <dbReference type="ARBA" id="ARBA00009902"/>
    </source>
</evidence>
<dbReference type="PANTHER" id="PTHR43101:SF1">
    <property type="entry name" value="BETA-FRUCTOSIDASE"/>
    <property type="match status" value="1"/>
</dbReference>
<dbReference type="InterPro" id="IPR013148">
    <property type="entry name" value="Glyco_hydro_32_N"/>
</dbReference>
<keyword evidence="3" id="KW-0326">Glycosidase</keyword>
<dbReference type="Proteomes" id="UP001597419">
    <property type="component" value="Unassembled WGS sequence"/>
</dbReference>
<feature type="signal peptide" evidence="4">
    <location>
        <begin position="1"/>
        <end position="22"/>
    </location>
</feature>
<proteinExistence type="inferred from homology"/>
<evidence type="ECO:0000256" key="4">
    <source>
        <dbReference type="SAM" id="SignalP"/>
    </source>
</evidence>
<evidence type="ECO:0000256" key="3">
    <source>
        <dbReference type="ARBA" id="ARBA00023295"/>
    </source>
</evidence>
<accession>A0ABW5GLQ1</accession>
<dbReference type="InterPro" id="IPR006311">
    <property type="entry name" value="TAT_signal"/>
</dbReference>
<dbReference type="InterPro" id="IPR023296">
    <property type="entry name" value="Glyco_hydro_beta-prop_sf"/>
</dbReference>
<dbReference type="RefSeq" id="WP_345390642.1">
    <property type="nucleotide sequence ID" value="NZ_BAABHG010000004.1"/>
</dbReference>
<dbReference type="InterPro" id="IPR051214">
    <property type="entry name" value="GH32_Enzymes"/>
</dbReference>
<reference evidence="7" key="1">
    <citation type="journal article" date="2019" name="Int. J. Syst. Evol. Microbiol.">
        <title>The Global Catalogue of Microorganisms (GCM) 10K type strain sequencing project: providing services to taxonomists for standard genome sequencing and annotation.</title>
        <authorList>
            <consortium name="The Broad Institute Genomics Platform"/>
            <consortium name="The Broad Institute Genome Sequencing Center for Infectious Disease"/>
            <person name="Wu L."/>
            <person name="Ma J."/>
        </authorList>
    </citation>
    <scope>NUCLEOTIDE SEQUENCE [LARGE SCALE GENOMIC DNA]</scope>
    <source>
        <strain evidence="7">CGMCC 4.7643</strain>
    </source>
</reference>
<keyword evidence="4" id="KW-0732">Signal</keyword>
<name>A0ABW5GLQ1_9PSEU</name>
<dbReference type="PANTHER" id="PTHR43101">
    <property type="entry name" value="BETA-FRUCTOSIDASE"/>
    <property type="match status" value="1"/>
</dbReference>
<dbReference type="SUPFAM" id="SSF75005">
    <property type="entry name" value="Arabinanase/levansucrase/invertase"/>
    <property type="match status" value="1"/>
</dbReference>
<protein>
    <submittedName>
        <fullName evidence="6">Family 43 glycosylhydrolase</fullName>
    </submittedName>
</protein>
<dbReference type="EMBL" id="JBHUKU010000014">
    <property type="protein sequence ID" value="MFD2461782.1"/>
    <property type="molecule type" value="Genomic_DNA"/>
</dbReference>
<evidence type="ECO:0000256" key="2">
    <source>
        <dbReference type="ARBA" id="ARBA00022801"/>
    </source>
</evidence>
<evidence type="ECO:0000259" key="5">
    <source>
        <dbReference type="Pfam" id="PF00251"/>
    </source>
</evidence>
<evidence type="ECO:0000313" key="6">
    <source>
        <dbReference type="EMBL" id="MFD2461782.1"/>
    </source>
</evidence>
<comment type="similarity">
    <text evidence="1">Belongs to the glycosyl hydrolase 32 family.</text>
</comment>
<dbReference type="Gene3D" id="2.115.10.20">
    <property type="entry name" value="Glycosyl hydrolase domain, family 43"/>
    <property type="match status" value="1"/>
</dbReference>
<keyword evidence="7" id="KW-1185">Reference proteome</keyword>
<feature type="chain" id="PRO_5046008584" evidence="4">
    <location>
        <begin position="23"/>
        <end position="314"/>
    </location>
</feature>
<dbReference type="Pfam" id="PF00251">
    <property type="entry name" value="Glyco_hydro_32N"/>
    <property type="match status" value="1"/>
</dbReference>
<keyword evidence="2" id="KW-0378">Hydrolase</keyword>
<organism evidence="6 7">
    <name type="scientific">Amycolatopsis samaneae</name>
    <dbReference type="NCBI Taxonomy" id="664691"/>
    <lineage>
        <taxon>Bacteria</taxon>
        <taxon>Bacillati</taxon>
        <taxon>Actinomycetota</taxon>
        <taxon>Actinomycetes</taxon>
        <taxon>Pseudonocardiales</taxon>
        <taxon>Pseudonocardiaceae</taxon>
        <taxon>Amycolatopsis</taxon>
    </lineage>
</organism>
<comment type="caution">
    <text evidence="6">The sequence shown here is derived from an EMBL/GenBank/DDBJ whole genome shotgun (WGS) entry which is preliminary data.</text>
</comment>
<dbReference type="PROSITE" id="PS51318">
    <property type="entry name" value="TAT"/>
    <property type="match status" value="1"/>
</dbReference>
<feature type="domain" description="Glycosyl hydrolase family 32 N-terminal" evidence="5">
    <location>
        <begin position="58"/>
        <end position="224"/>
    </location>
</feature>
<sequence>MPVNRRTMLLGGLALGAGFGLTATGTTPAGATPARDDVVVGEFVKIYDPSVGESAPWYLNDHTFVRDWRGTWHVFGITHAEPADPEHEIVFAHATAPDLHGPWTKQPFALTVDPGYGETHLWAPHVIRVGGTYHMFYCGGGKDNTRSAINVATSRDLFHWTRYPGGTLFTDGYDARDPYVIRIGGRWVLFYTGNTEPSGGHHVVLYRTSHDLRHWGERRTAYVSPETGTWGGPTESPFVVRHGRYWYLFTGPRGGYLGTDVYRSTDPLHYENADLVGHFASHAAEVIQDDGDWYVSHAGWGQGGLYLAPLRWLR</sequence>